<dbReference type="Pfam" id="PF13188">
    <property type="entry name" value="PAS_8"/>
    <property type="match status" value="1"/>
</dbReference>
<dbReference type="CDD" id="cd01948">
    <property type="entry name" value="EAL"/>
    <property type="match status" value="1"/>
</dbReference>
<dbReference type="Gene3D" id="3.20.20.450">
    <property type="entry name" value="EAL domain"/>
    <property type="match status" value="1"/>
</dbReference>
<dbReference type="NCBIfam" id="TIGR00229">
    <property type="entry name" value="sensory_box"/>
    <property type="match status" value="1"/>
</dbReference>
<dbReference type="PANTHER" id="PTHR44757">
    <property type="entry name" value="DIGUANYLATE CYCLASE DGCP"/>
    <property type="match status" value="1"/>
</dbReference>
<proteinExistence type="predicted"/>
<dbReference type="EC" id="2.7.7.65" evidence="4"/>
<dbReference type="CDD" id="cd01949">
    <property type="entry name" value="GGDEF"/>
    <property type="match status" value="1"/>
</dbReference>
<dbReference type="SMART" id="SM00052">
    <property type="entry name" value="EAL"/>
    <property type="match status" value="1"/>
</dbReference>
<dbReference type="InterPro" id="IPR029787">
    <property type="entry name" value="Nucleotide_cyclase"/>
</dbReference>
<dbReference type="NCBIfam" id="TIGR00254">
    <property type="entry name" value="GGDEF"/>
    <property type="match status" value="1"/>
</dbReference>
<dbReference type="EMBL" id="OKRB01000094">
    <property type="protein sequence ID" value="SPE23045.1"/>
    <property type="molecule type" value="Genomic_DNA"/>
</dbReference>
<evidence type="ECO:0000259" key="2">
    <source>
        <dbReference type="PROSITE" id="PS50883"/>
    </source>
</evidence>
<dbReference type="AlphaFoldDB" id="A0A2N9LJ11"/>
<dbReference type="Pfam" id="PF13426">
    <property type="entry name" value="PAS_9"/>
    <property type="match status" value="1"/>
</dbReference>
<evidence type="ECO:0000313" key="5">
    <source>
        <dbReference type="Proteomes" id="UP000239735"/>
    </source>
</evidence>
<gene>
    <name evidence="4" type="ORF">SBA5_370037</name>
</gene>
<name>A0A2N9LJ11_9BACT</name>
<dbReference type="InterPro" id="IPR001633">
    <property type="entry name" value="EAL_dom"/>
</dbReference>
<keyword evidence="4" id="KW-0548">Nucleotidyltransferase</keyword>
<dbReference type="Gene3D" id="3.30.70.270">
    <property type="match status" value="1"/>
</dbReference>
<dbReference type="PANTHER" id="PTHR44757:SF2">
    <property type="entry name" value="BIOFILM ARCHITECTURE MAINTENANCE PROTEIN MBAA"/>
    <property type="match status" value="1"/>
</dbReference>
<dbReference type="SUPFAM" id="SSF55073">
    <property type="entry name" value="Nucleotide cyclase"/>
    <property type="match status" value="1"/>
</dbReference>
<keyword evidence="4" id="KW-0808">Transferase</keyword>
<dbReference type="SUPFAM" id="SSF55785">
    <property type="entry name" value="PYP-like sensor domain (PAS domain)"/>
    <property type="match status" value="2"/>
</dbReference>
<protein>
    <submittedName>
        <fullName evidence="4">Putative Diguanylate cyclase</fullName>
        <ecNumber evidence="4">2.7.7.65</ecNumber>
    </submittedName>
</protein>
<accession>A0A2N9LJ11</accession>
<dbReference type="InterPro" id="IPR052155">
    <property type="entry name" value="Biofilm_reg_signaling"/>
</dbReference>
<dbReference type="InterPro" id="IPR035965">
    <property type="entry name" value="PAS-like_dom_sf"/>
</dbReference>
<feature type="domain" description="EAL" evidence="2">
    <location>
        <begin position="422"/>
        <end position="677"/>
    </location>
</feature>
<evidence type="ECO:0000259" key="3">
    <source>
        <dbReference type="PROSITE" id="PS50887"/>
    </source>
</evidence>
<dbReference type="Gene3D" id="3.30.450.20">
    <property type="entry name" value="PAS domain"/>
    <property type="match status" value="2"/>
</dbReference>
<dbReference type="SMART" id="SM00267">
    <property type="entry name" value="GGDEF"/>
    <property type="match status" value="1"/>
</dbReference>
<organism evidence="4 5">
    <name type="scientific">Candidatus Sulfuritelmatomonas gaucii</name>
    <dbReference type="NCBI Taxonomy" id="2043161"/>
    <lineage>
        <taxon>Bacteria</taxon>
        <taxon>Pseudomonadati</taxon>
        <taxon>Acidobacteriota</taxon>
        <taxon>Terriglobia</taxon>
        <taxon>Terriglobales</taxon>
        <taxon>Acidobacteriaceae</taxon>
        <taxon>Candidatus Sulfuritelmatomonas</taxon>
    </lineage>
</organism>
<reference evidence="5" key="1">
    <citation type="submission" date="2018-02" db="EMBL/GenBank/DDBJ databases">
        <authorList>
            <person name="Hausmann B."/>
        </authorList>
    </citation>
    <scope>NUCLEOTIDE SEQUENCE [LARGE SCALE GENOMIC DNA]</scope>
    <source>
        <strain evidence="5">Peat soil MAG SbA5</strain>
    </source>
</reference>
<dbReference type="SMART" id="SM00091">
    <property type="entry name" value="PAS"/>
    <property type="match status" value="2"/>
</dbReference>
<dbReference type="PROSITE" id="PS50887">
    <property type="entry name" value="GGDEF"/>
    <property type="match status" value="1"/>
</dbReference>
<dbReference type="Pfam" id="PF00990">
    <property type="entry name" value="GGDEF"/>
    <property type="match status" value="1"/>
</dbReference>
<sequence>MNLHENANPDARQEVLDALPVLVLLERAGKITLANAEAREALGVTEGKWVERSVEDLFWGLLPGTAEPQTPLTRTRRGKPFHASLRTSDGKLLPIEGTYSVLNAERREGVIVAHPIGREPAAPKSQLMEDVLASLPEAVAIEHENHVLYTNPAFTRMFGYTAEEAGGGSLRELIVPETRFNENAASLKAVEEHGSVTIETVRSNKVGELVDVSLQIAPLLVNGAKVGHVFTFRDIGEHRDTEKKLQHDAMHDVLTGLPNRALFLDRMNLTLSRRLRNPDYGCGVLYLDLDHFKEVNDELGHAAGDVLLTGVAGRLRATLRPEDSAARLGGDEFAVLVADILTASDLEIVAARILRELERPFEVYGRAVHADASIGAAMAGAEHSTPELLLRDADFALYRAKQAGRGRYEIFDKHLEVVVTSQKERERELRSAVEKRQFAFQYEPIYRLADGKLEGFEAFLRLRRADGSIESLQDLYAMAEDAGMSILLVRETLEAVCAEQRALSDRLPQQDVTLAINLTRRQLYHPDLITHLMRILATSGADPSRLLFEAPESAFNEDPDAAVAVLQRLADWQMRVAVDDFGSSLAPLNYLVQLPVAMVKLAPRLTAAAVSAGRQTVVLESLVRLGNTLGLQIVAQGIQTQEQLTALAHMGCALGQGPLFSAALDPDDALDLAEAGYWALPKGA</sequence>
<feature type="domain" description="GGDEF" evidence="3">
    <location>
        <begin position="280"/>
        <end position="413"/>
    </location>
</feature>
<dbReference type="Pfam" id="PF00563">
    <property type="entry name" value="EAL"/>
    <property type="match status" value="1"/>
</dbReference>
<dbReference type="GO" id="GO:0052621">
    <property type="term" value="F:diguanylate cyclase activity"/>
    <property type="evidence" value="ECO:0007669"/>
    <property type="project" value="UniProtKB-EC"/>
</dbReference>
<feature type="domain" description="PAS" evidence="1">
    <location>
        <begin position="139"/>
        <end position="193"/>
    </location>
</feature>
<dbReference type="PROSITE" id="PS50112">
    <property type="entry name" value="PAS"/>
    <property type="match status" value="1"/>
</dbReference>
<dbReference type="PROSITE" id="PS50883">
    <property type="entry name" value="EAL"/>
    <property type="match status" value="1"/>
</dbReference>
<evidence type="ECO:0000259" key="1">
    <source>
        <dbReference type="PROSITE" id="PS50112"/>
    </source>
</evidence>
<dbReference type="CDD" id="cd00130">
    <property type="entry name" value="PAS"/>
    <property type="match status" value="1"/>
</dbReference>
<dbReference type="InterPro" id="IPR043128">
    <property type="entry name" value="Rev_trsase/Diguanyl_cyclase"/>
</dbReference>
<evidence type="ECO:0000313" key="4">
    <source>
        <dbReference type="EMBL" id="SPE23045.1"/>
    </source>
</evidence>
<dbReference type="Proteomes" id="UP000239735">
    <property type="component" value="Unassembled WGS sequence"/>
</dbReference>
<dbReference type="InterPro" id="IPR000160">
    <property type="entry name" value="GGDEF_dom"/>
</dbReference>
<dbReference type="InterPro" id="IPR035919">
    <property type="entry name" value="EAL_sf"/>
</dbReference>
<dbReference type="InterPro" id="IPR000014">
    <property type="entry name" value="PAS"/>
</dbReference>
<dbReference type="SUPFAM" id="SSF141868">
    <property type="entry name" value="EAL domain-like"/>
    <property type="match status" value="1"/>
</dbReference>